<evidence type="ECO:0000313" key="14">
    <source>
        <dbReference type="Proteomes" id="UP000887540"/>
    </source>
</evidence>
<evidence type="ECO:0000256" key="12">
    <source>
        <dbReference type="ARBA" id="ARBA00023303"/>
    </source>
</evidence>
<feature type="region of interest" description="Disordered" evidence="13">
    <location>
        <begin position="274"/>
        <end position="414"/>
    </location>
</feature>
<evidence type="ECO:0000256" key="11">
    <source>
        <dbReference type="ARBA" id="ARBA00023201"/>
    </source>
</evidence>
<dbReference type="GO" id="GO:0005272">
    <property type="term" value="F:sodium channel activity"/>
    <property type="evidence" value="ECO:0007669"/>
    <property type="project" value="UniProtKB-KW"/>
</dbReference>
<dbReference type="GO" id="GO:0016020">
    <property type="term" value="C:membrane"/>
    <property type="evidence" value="ECO:0007669"/>
    <property type="project" value="UniProtKB-SubCell"/>
</dbReference>
<keyword evidence="4" id="KW-0894">Sodium channel</keyword>
<organism evidence="14 15">
    <name type="scientific">Acrobeloides nanus</name>
    <dbReference type="NCBI Taxonomy" id="290746"/>
    <lineage>
        <taxon>Eukaryota</taxon>
        <taxon>Metazoa</taxon>
        <taxon>Ecdysozoa</taxon>
        <taxon>Nematoda</taxon>
        <taxon>Chromadorea</taxon>
        <taxon>Rhabditida</taxon>
        <taxon>Tylenchina</taxon>
        <taxon>Cephalobomorpha</taxon>
        <taxon>Cephaloboidea</taxon>
        <taxon>Cephalobidae</taxon>
        <taxon>Acrobeloides</taxon>
    </lineage>
</organism>
<dbReference type="Gene3D" id="2.60.470.10">
    <property type="entry name" value="Acid-sensing ion channels like domains"/>
    <property type="match status" value="1"/>
</dbReference>
<reference evidence="15" key="1">
    <citation type="submission" date="2022-11" db="UniProtKB">
        <authorList>
            <consortium name="WormBaseParasite"/>
        </authorList>
    </citation>
    <scope>IDENTIFICATION</scope>
</reference>
<keyword evidence="14" id="KW-1185">Reference proteome</keyword>
<comment type="subcellular location">
    <subcellularLocation>
        <location evidence="1">Membrane</location>
        <topology evidence="1">Multi-pass membrane protein</topology>
    </subcellularLocation>
</comment>
<proteinExistence type="inferred from homology"/>
<feature type="region of interest" description="Disordered" evidence="13">
    <location>
        <begin position="734"/>
        <end position="755"/>
    </location>
</feature>
<keyword evidence="7" id="KW-0915">Sodium</keyword>
<keyword evidence="11" id="KW-0739">Sodium transport</keyword>
<comment type="similarity">
    <text evidence="2">Belongs to the amiloride-sensitive sodium channel (TC 1.A.6) family.</text>
</comment>
<evidence type="ECO:0000256" key="3">
    <source>
        <dbReference type="ARBA" id="ARBA00022448"/>
    </source>
</evidence>
<evidence type="ECO:0000256" key="4">
    <source>
        <dbReference type="ARBA" id="ARBA00022461"/>
    </source>
</evidence>
<keyword evidence="5" id="KW-0812">Transmembrane</keyword>
<keyword evidence="6" id="KW-1133">Transmembrane helix</keyword>
<keyword evidence="3" id="KW-0813">Transport</keyword>
<evidence type="ECO:0000256" key="1">
    <source>
        <dbReference type="ARBA" id="ARBA00004141"/>
    </source>
</evidence>
<dbReference type="AlphaFoldDB" id="A0A914DME5"/>
<dbReference type="PRINTS" id="PR01078">
    <property type="entry name" value="AMINACHANNEL"/>
</dbReference>
<keyword evidence="8" id="KW-0406">Ion transport</keyword>
<dbReference type="WBParaSite" id="ACRNAN_scaffold2903.g21607.t1">
    <property type="protein sequence ID" value="ACRNAN_scaffold2903.g21607.t1"/>
    <property type="gene ID" value="ACRNAN_scaffold2903.g21607"/>
</dbReference>
<keyword evidence="10" id="KW-0325">Glycoprotein</keyword>
<feature type="compositionally biased region" description="Polar residues" evidence="13">
    <location>
        <begin position="849"/>
        <end position="880"/>
    </location>
</feature>
<protein>
    <submittedName>
        <fullName evidence="15">Uncharacterized protein</fullName>
    </submittedName>
</protein>
<feature type="compositionally biased region" description="Low complexity" evidence="13">
    <location>
        <begin position="810"/>
        <end position="834"/>
    </location>
</feature>
<evidence type="ECO:0000313" key="15">
    <source>
        <dbReference type="WBParaSite" id="ACRNAN_scaffold2903.g21607.t1"/>
    </source>
</evidence>
<dbReference type="InterPro" id="IPR001873">
    <property type="entry name" value="ENaC"/>
</dbReference>
<evidence type="ECO:0000256" key="6">
    <source>
        <dbReference type="ARBA" id="ARBA00022989"/>
    </source>
</evidence>
<evidence type="ECO:0000256" key="7">
    <source>
        <dbReference type="ARBA" id="ARBA00023053"/>
    </source>
</evidence>
<name>A0A914DME5_9BILA</name>
<feature type="region of interest" description="Disordered" evidence="13">
    <location>
        <begin position="645"/>
        <end position="678"/>
    </location>
</feature>
<feature type="compositionally biased region" description="Polar residues" evidence="13">
    <location>
        <begin position="741"/>
        <end position="754"/>
    </location>
</feature>
<sequence length="1169" mass="122506">MEQAFYLCLMPAWCSGGCGSWPDALSILTGMTKCIQNNNISSPYPTSGSPTQNNPIFANAVAEGMADNCSLLNSSCTIWTFTKPNNPKYPGNWWSQECGANNPYIFGCDSCSGGTYNYTGTLNSCANYTATLAARVVQAENDSLCGTSSTACNGTNCPYSWNPGCNGNEYQNFVCSILNCNQTSTTTIMHTTTGFDTTTELTTKDASTTDPTSTILSSTLATTTVAPTTTIAATTTMEITTAPPTTTLSSTTTIAATTATSTMSSMTPTTITTTLSSTTLSTTTASPTSTTSSPSSTASSSSTSTSTASTSTSSSTTTSTTTNNASTSALSSSTSTSATSITSATVESSTTSSTATTAPSSSISTPSSTITSTTSTSSSTFATSTTSTATIASSTMSTPTQVLSTSKKSTTTQTLSTITNGATATSITKPTTPVVSSTYQSPATANSLATFTAHTTMTSPTTLTTTPTPTTTPLKNTVLSSSSTTISSTNQSTTATALSSTTMSLAVAATSESPTINNSALSSSAATISPQSTSTALGVTTASINTKQVFSTQVNPSSNTNSTWTNSSPIAEITLTTSKVFIISTNTTSLSSLTPLGSKASWSTTPITFNSSNLISTSIASLGTTMINNHGLTNFVTTSSINVPNSSGTPSTTSQYVANSGISSTDSEAGISSPNPNDLLTFNSGSTKIVTSDVTESLDSRRPNTRNDLLTTNLAVVTNIGNDVSSRTTTMFDQDQELTTDSENSVQPKTNSDLYTEADKFGQITSRDSYFTNQQRSTRMFDPYSTLARNTANGFDNTSLGQERDVTTMSSNKNSANSNGSPISSQTTTNSNSNDKTAHSSFDPEDGLFTSTHPQTRSNENDSTTDIFENASSTNENGKSQFGMLTTSQNTQELTHSKNSIDFVTSSPRFPNNQTFSGSTNFSRNMNSSFTSSTPIFFDWSTSSFSKNGNTSINTSSTYGIGVTVNSNQNQTNQDSTLFPITTTTSATNYSLKNLGFAITCPLCFNISNLTQTQTAQLDQLSSLYGLDPDSSQVTIDANFQEALNYVSASMPESEREECGYSLTDLVQSCVIAGNPCNLAEDFALTFDVDYGNCYTFNYQYPDIKYNTTRSGAPNGLRMLVMSEVSDYLTSTSEAGIKITLHPQDCYPYPNVEGYKFGVGVMAGIYVSY</sequence>
<evidence type="ECO:0000256" key="10">
    <source>
        <dbReference type="ARBA" id="ARBA00023180"/>
    </source>
</evidence>
<feature type="region of interest" description="Disordered" evidence="13">
    <location>
        <begin position="807"/>
        <end position="880"/>
    </location>
</feature>
<evidence type="ECO:0000256" key="2">
    <source>
        <dbReference type="ARBA" id="ARBA00007193"/>
    </source>
</evidence>
<accession>A0A914DME5</accession>
<evidence type="ECO:0000256" key="13">
    <source>
        <dbReference type="SAM" id="MobiDB-lite"/>
    </source>
</evidence>
<evidence type="ECO:0000256" key="8">
    <source>
        <dbReference type="ARBA" id="ARBA00023065"/>
    </source>
</evidence>
<evidence type="ECO:0000256" key="5">
    <source>
        <dbReference type="ARBA" id="ARBA00022692"/>
    </source>
</evidence>
<keyword evidence="12" id="KW-0407">Ion channel</keyword>
<evidence type="ECO:0000256" key="9">
    <source>
        <dbReference type="ARBA" id="ARBA00023136"/>
    </source>
</evidence>
<feature type="region of interest" description="Disordered" evidence="13">
    <location>
        <begin position="458"/>
        <end position="493"/>
    </location>
</feature>
<dbReference type="Proteomes" id="UP000887540">
    <property type="component" value="Unplaced"/>
</dbReference>
<keyword evidence="9" id="KW-0472">Membrane</keyword>